<dbReference type="GO" id="GO:0005762">
    <property type="term" value="C:mitochondrial large ribosomal subunit"/>
    <property type="evidence" value="ECO:0007669"/>
    <property type="project" value="TreeGrafter"/>
</dbReference>
<accession>A0A9P7VA57</accession>
<evidence type="ECO:0000256" key="2">
    <source>
        <dbReference type="ARBA" id="ARBA00022980"/>
    </source>
</evidence>
<dbReference type="InterPro" id="IPR036373">
    <property type="entry name" value="Ribosomal_bL17_sf"/>
</dbReference>
<dbReference type="GO" id="GO:0003735">
    <property type="term" value="F:structural constituent of ribosome"/>
    <property type="evidence" value="ECO:0007669"/>
    <property type="project" value="InterPro"/>
</dbReference>
<dbReference type="OrthoDB" id="275000at2759"/>
<organism evidence="5 6">
    <name type="scientific">Scheffersomyces spartinae</name>
    <dbReference type="NCBI Taxonomy" id="45513"/>
    <lineage>
        <taxon>Eukaryota</taxon>
        <taxon>Fungi</taxon>
        <taxon>Dikarya</taxon>
        <taxon>Ascomycota</taxon>
        <taxon>Saccharomycotina</taxon>
        <taxon>Pichiomycetes</taxon>
        <taxon>Debaryomycetaceae</taxon>
        <taxon>Scheffersomyces</taxon>
    </lineage>
</organism>
<keyword evidence="2" id="KW-0689">Ribosomal protein</keyword>
<name>A0A9P7VA57_9ASCO</name>
<reference evidence="5" key="1">
    <citation type="submission" date="2021-03" db="EMBL/GenBank/DDBJ databases">
        <authorList>
            <person name="Palmer J.M."/>
        </authorList>
    </citation>
    <scope>NUCLEOTIDE SEQUENCE</scope>
    <source>
        <strain evidence="5">ARV_011</strain>
    </source>
</reference>
<dbReference type="PANTHER" id="PTHR14413">
    <property type="entry name" value="RIBOSOMAL PROTEIN L17"/>
    <property type="match status" value="1"/>
</dbReference>
<protein>
    <submittedName>
        <fullName evidence="5">Uncharacterized protein</fullName>
    </submittedName>
</protein>
<feature type="region of interest" description="Disordered" evidence="4">
    <location>
        <begin position="232"/>
        <end position="255"/>
    </location>
</feature>
<evidence type="ECO:0000256" key="4">
    <source>
        <dbReference type="SAM" id="MobiDB-lite"/>
    </source>
</evidence>
<keyword evidence="3" id="KW-0687">Ribonucleoprotein</keyword>
<sequence>MASSRSLFSKVKRHHKSINKNLCANIVRHDYLVTGKTKAMRAQPKIESFLSKMLARDDELVKQGITDLDSRLSKNQHLNYVHEPLRKEIGSKVLTELKDRYKDRSAGFTRIIRLEPRLSEDKAAMSVIELVDSEFEIKYWFVAKVVARLQLQGLELDALTKRHVEKLTKLRPDGIEKFQNDVEIAKKQFFSYNEETEEVEDELKKKELENLPNNLSYNGGILGEALLASKKFPTKSRPSKEPSKIPLSPFLANSN</sequence>
<evidence type="ECO:0000256" key="3">
    <source>
        <dbReference type="ARBA" id="ARBA00023274"/>
    </source>
</evidence>
<comment type="caution">
    <text evidence="5">The sequence shown here is derived from an EMBL/GenBank/DDBJ whole genome shotgun (WGS) entry which is preliminary data.</text>
</comment>
<gene>
    <name evidence="5" type="ORF">KQ657_004893</name>
</gene>
<proteinExistence type="inferred from homology"/>
<dbReference type="GeneID" id="66118267"/>
<dbReference type="GO" id="GO:0006412">
    <property type="term" value="P:translation"/>
    <property type="evidence" value="ECO:0007669"/>
    <property type="project" value="InterPro"/>
</dbReference>
<evidence type="ECO:0000313" key="5">
    <source>
        <dbReference type="EMBL" id="KAG7194183.1"/>
    </source>
</evidence>
<dbReference type="AlphaFoldDB" id="A0A9P7VA57"/>
<dbReference type="Pfam" id="PF01196">
    <property type="entry name" value="Ribosomal_L17"/>
    <property type="match status" value="1"/>
</dbReference>
<dbReference type="PANTHER" id="PTHR14413:SF16">
    <property type="entry name" value="LARGE RIBOSOMAL SUBUNIT PROTEIN BL17M"/>
    <property type="match status" value="1"/>
</dbReference>
<evidence type="ECO:0000256" key="1">
    <source>
        <dbReference type="ARBA" id="ARBA00008777"/>
    </source>
</evidence>
<dbReference type="SUPFAM" id="SSF64263">
    <property type="entry name" value="Prokaryotic ribosomal protein L17"/>
    <property type="match status" value="1"/>
</dbReference>
<evidence type="ECO:0000313" key="6">
    <source>
        <dbReference type="Proteomes" id="UP000790833"/>
    </source>
</evidence>
<comment type="similarity">
    <text evidence="1">Belongs to the bacterial ribosomal protein bL17 family.</text>
</comment>
<dbReference type="RefSeq" id="XP_043049730.1">
    <property type="nucleotide sequence ID" value="XM_043195557.1"/>
</dbReference>
<dbReference type="InterPro" id="IPR000456">
    <property type="entry name" value="Ribosomal_bL17"/>
</dbReference>
<keyword evidence="6" id="KW-1185">Reference proteome</keyword>
<dbReference type="Gene3D" id="3.90.1030.10">
    <property type="entry name" value="Ribosomal protein L17"/>
    <property type="match status" value="1"/>
</dbReference>
<dbReference type="EMBL" id="JAHMUF010000008">
    <property type="protein sequence ID" value="KAG7194183.1"/>
    <property type="molecule type" value="Genomic_DNA"/>
</dbReference>
<dbReference type="Proteomes" id="UP000790833">
    <property type="component" value="Unassembled WGS sequence"/>
</dbReference>